<keyword evidence="2" id="KW-1185">Reference proteome</keyword>
<organism evidence="1 2">
    <name type="scientific">Riccia sorocarpa</name>
    <dbReference type="NCBI Taxonomy" id="122646"/>
    <lineage>
        <taxon>Eukaryota</taxon>
        <taxon>Viridiplantae</taxon>
        <taxon>Streptophyta</taxon>
        <taxon>Embryophyta</taxon>
        <taxon>Marchantiophyta</taxon>
        <taxon>Marchantiopsida</taxon>
        <taxon>Marchantiidae</taxon>
        <taxon>Marchantiales</taxon>
        <taxon>Ricciaceae</taxon>
        <taxon>Riccia</taxon>
    </lineage>
</organism>
<evidence type="ECO:0000313" key="1">
    <source>
        <dbReference type="EMBL" id="KAL3683452.1"/>
    </source>
</evidence>
<comment type="caution">
    <text evidence="1">The sequence shown here is derived from an EMBL/GenBank/DDBJ whole genome shotgun (WGS) entry which is preliminary data.</text>
</comment>
<reference evidence="1 2" key="1">
    <citation type="submission" date="2024-09" db="EMBL/GenBank/DDBJ databases">
        <title>Chromosome-scale assembly of Riccia sorocarpa.</title>
        <authorList>
            <person name="Paukszto L."/>
        </authorList>
    </citation>
    <scope>NUCLEOTIDE SEQUENCE [LARGE SCALE GENOMIC DNA]</scope>
    <source>
        <strain evidence="1">LP-2024</strain>
        <tissue evidence="1">Aerial parts of the thallus</tissue>
    </source>
</reference>
<sequence>MLPKDAILMARNVGLVVSDDMHFSHFPDWMEANGGMVSVTEMTLKGQIGLMADRQSKHMEAAMPTAVCGSSAAHASIHSHGGTIEDNHPATELHERDKLQCKLQGKPMQIADAEKMYLRSSEGRCGRIRPRLV</sequence>
<dbReference type="Proteomes" id="UP001633002">
    <property type="component" value="Unassembled WGS sequence"/>
</dbReference>
<dbReference type="EMBL" id="JBJQOH010000006">
    <property type="protein sequence ID" value="KAL3683452.1"/>
    <property type="molecule type" value="Genomic_DNA"/>
</dbReference>
<evidence type="ECO:0000313" key="2">
    <source>
        <dbReference type="Proteomes" id="UP001633002"/>
    </source>
</evidence>
<gene>
    <name evidence="1" type="ORF">R1sor_001474</name>
</gene>
<name>A0ABD3GZ68_9MARC</name>
<proteinExistence type="predicted"/>
<accession>A0ABD3GZ68</accession>
<dbReference type="AlphaFoldDB" id="A0ABD3GZ68"/>
<protein>
    <submittedName>
        <fullName evidence="1">Uncharacterized protein</fullName>
    </submittedName>
</protein>